<dbReference type="SUPFAM" id="SSF53756">
    <property type="entry name" value="UDP-Glycosyltransferase/glycogen phosphorylase"/>
    <property type="match status" value="1"/>
</dbReference>
<organism evidence="2 3">
    <name type="scientific">Flavobacterium zhoui</name>
    <dbReference type="NCBI Taxonomy" id="3230414"/>
    <lineage>
        <taxon>Bacteria</taxon>
        <taxon>Pseudomonadati</taxon>
        <taxon>Bacteroidota</taxon>
        <taxon>Flavobacteriia</taxon>
        <taxon>Flavobacteriales</taxon>
        <taxon>Flavobacteriaceae</taxon>
        <taxon>Flavobacterium</taxon>
    </lineage>
</organism>
<dbReference type="InterPro" id="IPR050194">
    <property type="entry name" value="Glycosyltransferase_grp1"/>
</dbReference>
<dbReference type="GO" id="GO:0016757">
    <property type="term" value="F:glycosyltransferase activity"/>
    <property type="evidence" value="ECO:0007669"/>
    <property type="project" value="UniProtKB-KW"/>
</dbReference>
<keyword evidence="3" id="KW-1185">Reference proteome</keyword>
<dbReference type="RefSeq" id="WP_379852310.1">
    <property type="nucleotide sequence ID" value="NZ_JBHZPY010000010.1"/>
</dbReference>
<comment type="caution">
    <text evidence="2">The sequence shown here is derived from an EMBL/GenBank/DDBJ whole genome shotgun (WGS) entry which is preliminary data.</text>
</comment>
<accession>A0ABW6I899</accession>
<dbReference type="EMBL" id="JBHZPY010000010">
    <property type="protein sequence ID" value="MFE3871980.1"/>
    <property type="molecule type" value="Genomic_DNA"/>
</dbReference>
<dbReference type="Proteomes" id="UP001600107">
    <property type="component" value="Unassembled WGS sequence"/>
</dbReference>
<gene>
    <name evidence="2" type="ORF">ACFX5F_12185</name>
</gene>
<evidence type="ECO:0000313" key="2">
    <source>
        <dbReference type="EMBL" id="MFE3871980.1"/>
    </source>
</evidence>
<keyword evidence="2" id="KW-0328">Glycosyltransferase</keyword>
<dbReference type="CDD" id="cd03801">
    <property type="entry name" value="GT4_PimA-like"/>
    <property type="match status" value="1"/>
</dbReference>
<evidence type="ECO:0000259" key="1">
    <source>
        <dbReference type="Pfam" id="PF00534"/>
    </source>
</evidence>
<dbReference type="Gene3D" id="3.40.50.2000">
    <property type="entry name" value="Glycogen Phosphorylase B"/>
    <property type="match status" value="2"/>
</dbReference>
<proteinExistence type="predicted"/>
<dbReference type="PANTHER" id="PTHR45947:SF3">
    <property type="entry name" value="SULFOQUINOVOSYL TRANSFERASE SQD2"/>
    <property type="match status" value="1"/>
</dbReference>
<name>A0ABW6I899_9FLAO</name>
<dbReference type="PANTHER" id="PTHR45947">
    <property type="entry name" value="SULFOQUINOVOSYL TRANSFERASE SQD2"/>
    <property type="match status" value="1"/>
</dbReference>
<feature type="domain" description="Glycosyl transferase family 1" evidence="1">
    <location>
        <begin position="230"/>
        <end position="370"/>
    </location>
</feature>
<sequence length="411" mass="47276">MKIIVSNFVRQHTHLLGKVLYQNNVLFKFFTSLGKSCLPNQTYQNNRVLNFFIGKSLKKRNFEIPSNLIDTVPYCELLRQVIIKTGIKLDLWHDLQFDIFYDKIVSKKLLKLDFDIFIGAEKCSFYSFKIAKQKNKITILDLAAVHYKQNEILRNSFEEYKAVSTNINAFRKLNSYKEKEIKLVDYYFCLSEYAKQTLVDAGINSKNIYINNLGIDLDTFRPKLNYDLASKVLKVLFVGRISRLKGVLLLLKTVEILKNKYNEEFEFTFIGPLDPSIDINLLNESTVNYYPYMDHSELASSYQNSDVFVSPSFTDSWGQTVLESMACGTPVIISDNTGAKDAVIQGGGFVIPVDDSNALIEKLIYFHQDRTRLKIHGLEASQISKSYNFKNYESSVLNSITDIMKRNNISL</sequence>
<evidence type="ECO:0000313" key="3">
    <source>
        <dbReference type="Proteomes" id="UP001600107"/>
    </source>
</evidence>
<dbReference type="Pfam" id="PF00534">
    <property type="entry name" value="Glycos_transf_1"/>
    <property type="match status" value="1"/>
</dbReference>
<reference evidence="2 3" key="1">
    <citation type="submission" date="2024-06" db="EMBL/GenBank/DDBJ databases">
        <title>Flavobacterium spp. isolated from glacier.</title>
        <authorList>
            <person name="Han D."/>
        </authorList>
    </citation>
    <scope>NUCLEOTIDE SEQUENCE [LARGE SCALE GENOMIC DNA]</scope>
    <source>
        <strain evidence="2 3">ZS1P70</strain>
    </source>
</reference>
<dbReference type="EC" id="2.4.-.-" evidence="2"/>
<protein>
    <submittedName>
        <fullName evidence="2">Glycosyltransferase family 4 protein</fullName>
        <ecNumber evidence="2">2.4.-.-</ecNumber>
    </submittedName>
</protein>
<keyword evidence="2" id="KW-0808">Transferase</keyword>
<dbReference type="InterPro" id="IPR001296">
    <property type="entry name" value="Glyco_trans_1"/>
</dbReference>